<organism evidence="1 2">
    <name type="scientific">Streptomyces axinellae</name>
    <dbReference type="NCBI Taxonomy" id="552788"/>
    <lineage>
        <taxon>Bacteria</taxon>
        <taxon>Bacillati</taxon>
        <taxon>Actinomycetota</taxon>
        <taxon>Actinomycetes</taxon>
        <taxon>Kitasatosporales</taxon>
        <taxon>Streptomycetaceae</taxon>
        <taxon>Streptomyces</taxon>
    </lineage>
</organism>
<dbReference type="Proteomes" id="UP001501447">
    <property type="component" value="Unassembled WGS sequence"/>
</dbReference>
<comment type="caution">
    <text evidence="1">The sequence shown here is derived from an EMBL/GenBank/DDBJ whole genome shotgun (WGS) entry which is preliminary data.</text>
</comment>
<accession>A0ABP6CRF4</accession>
<proteinExistence type="predicted"/>
<name>A0ABP6CRF4_9ACTN</name>
<evidence type="ECO:0000313" key="1">
    <source>
        <dbReference type="EMBL" id="GAA2626676.1"/>
    </source>
</evidence>
<evidence type="ECO:0000313" key="2">
    <source>
        <dbReference type="Proteomes" id="UP001501447"/>
    </source>
</evidence>
<dbReference type="EMBL" id="BAAARJ010000016">
    <property type="protein sequence ID" value="GAA2626676.1"/>
    <property type="molecule type" value="Genomic_DNA"/>
</dbReference>
<protein>
    <submittedName>
        <fullName evidence="1">Uncharacterized protein</fullName>
    </submittedName>
</protein>
<sequence length="55" mass="6094">MRVLLRVYARLITVAPMAVGLSGEDAIRLGAWIFWGPHCASVSTIWMLPYRCTSG</sequence>
<keyword evidence="2" id="KW-1185">Reference proteome</keyword>
<gene>
    <name evidence="1" type="ORF">GCM10009863_46920</name>
</gene>
<reference evidence="2" key="1">
    <citation type="journal article" date="2019" name="Int. J. Syst. Evol. Microbiol.">
        <title>The Global Catalogue of Microorganisms (GCM) 10K type strain sequencing project: providing services to taxonomists for standard genome sequencing and annotation.</title>
        <authorList>
            <consortium name="The Broad Institute Genomics Platform"/>
            <consortium name="The Broad Institute Genome Sequencing Center for Infectious Disease"/>
            <person name="Wu L."/>
            <person name="Ma J."/>
        </authorList>
    </citation>
    <scope>NUCLEOTIDE SEQUENCE [LARGE SCALE GENOMIC DNA]</scope>
    <source>
        <strain evidence="2">JCM 16373</strain>
    </source>
</reference>